<proteinExistence type="predicted"/>
<accession>A0A5C6X7U8</accession>
<dbReference type="NCBIfam" id="TIGR04113">
    <property type="entry name" value="cas_csx17"/>
    <property type="match status" value="1"/>
</dbReference>
<dbReference type="OrthoDB" id="441343at2"/>
<evidence type="ECO:0000313" key="1">
    <source>
        <dbReference type="EMBL" id="TXD34807.1"/>
    </source>
</evidence>
<protein>
    <submittedName>
        <fullName evidence="1">Type I-U CRISPR-associated protein Csx17</fullName>
    </submittedName>
</protein>
<comment type="caution">
    <text evidence="1">The sequence shown here is derived from an EMBL/GenBank/DDBJ whole genome shotgun (WGS) entry which is preliminary data.</text>
</comment>
<gene>
    <name evidence="1" type="primary">csx17</name>
    <name evidence="1" type="ORF">FRC96_12165</name>
</gene>
<dbReference type="AlphaFoldDB" id="A0A5C6X7U8"/>
<name>A0A5C6X7U8_9DELT</name>
<organism evidence="1 2">
    <name type="scientific">Lujinxingia vulgaris</name>
    <dbReference type="NCBI Taxonomy" id="2600176"/>
    <lineage>
        <taxon>Bacteria</taxon>
        <taxon>Deltaproteobacteria</taxon>
        <taxon>Bradymonadales</taxon>
        <taxon>Lujinxingiaceae</taxon>
        <taxon>Lujinxingia</taxon>
    </lineage>
</organism>
<sequence>MNPTTTIALTGCKPSPLAHYLKALAILRLVAEQADPGARGYWKDDQFHLVSRLSKPELVAFFLNDYQPSPIIAPWNNGGGFNPDGQRTAHETLQSIVQGQSPRHAKLRNAIHVGMEQRDRLGITGDGAAFAQSDDRKAPLLQACRAHLDDDALEWFDAAIVLLDDGPNYPPILGTGGNEGKLDLTSNYMQQLNEVLNPDSGLPTPTAESALIGAFFDQTIDVLTKNAIGQFLPGSAGGANSAAGFDGKAVINPWDFVLMMEGALLFASASSRRLENVGGGAMSAPFTVRASSVGYGSSSLGDLTKSRGEVWLPLWSEPASYAELRSLFSEGRATVNKRAAKSGVDFARAVASLGVDRGIVAFERTAFHERNGQAFFAIPLGRVPVARNTRVDLLNAIDYWLDHFFYKAGAKTAPARVVSAARRLEQAIFALTQQNTAQGGAPLLGLLLALGNAQRALAGSYAWSKDPKNALRPLILDDPRWVLDAYDQSAEFRLAAALVSLKGRFGKPGSASSRQLRLREHLEPVTPLKTGWRWAENPSRDVVWNVARPLESMQAILKRRLILASQTGCTHWPDLGERSARLEDVTAFIEGRIDEQKFGELVIALSLMSGIPTLPASEHDAWGPDAIYGLLKLCFAGWEVRETKVPINSAIIHRALAGSSFALATASRRLRASGLAPGVDVVHASSAQLQRASAALLFPLASRDIDRLARALLRPEEST</sequence>
<dbReference type="RefSeq" id="WP_146974758.1">
    <property type="nucleotide sequence ID" value="NZ_VOSL01000053.1"/>
</dbReference>
<dbReference type="EMBL" id="VOSL01000053">
    <property type="protein sequence ID" value="TXD34807.1"/>
    <property type="molecule type" value="Genomic_DNA"/>
</dbReference>
<reference evidence="1 2" key="1">
    <citation type="submission" date="2019-08" db="EMBL/GenBank/DDBJ databases">
        <title>Bradymonadales sp. TMQ2.</title>
        <authorList>
            <person name="Liang Q."/>
        </authorList>
    </citation>
    <scope>NUCLEOTIDE SEQUENCE [LARGE SCALE GENOMIC DNA]</scope>
    <source>
        <strain evidence="1 2">TMQ2</strain>
    </source>
</reference>
<evidence type="ECO:0000313" key="2">
    <source>
        <dbReference type="Proteomes" id="UP000321046"/>
    </source>
</evidence>
<dbReference type="InterPro" id="IPR026483">
    <property type="entry name" value="Cas_Csx17"/>
</dbReference>
<dbReference type="Proteomes" id="UP000321046">
    <property type="component" value="Unassembled WGS sequence"/>
</dbReference>